<dbReference type="FunFam" id="3.30.160.60:FF:001049">
    <property type="entry name" value="zinc finger protein 319"/>
    <property type="match status" value="1"/>
</dbReference>
<dbReference type="GO" id="GO:0000785">
    <property type="term" value="C:chromatin"/>
    <property type="evidence" value="ECO:0007669"/>
    <property type="project" value="TreeGrafter"/>
</dbReference>
<dbReference type="GO" id="GO:0000122">
    <property type="term" value="P:negative regulation of transcription by RNA polymerase II"/>
    <property type="evidence" value="ECO:0007669"/>
    <property type="project" value="UniProtKB-ARBA"/>
</dbReference>
<evidence type="ECO:0000313" key="11">
    <source>
        <dbReference type="Proteomes" id="UP001318040"/>
    </source>
</evidence>
<dbReference type="InterPro" id="IPR013087">
    <property type="entry name" value="Znf_C2H2_type"/>
</dbReference>
<comment type="subcellular location">
    <subcellularLocation>
        <location evidence="1">Nucleus</location>
    </subcellularLocation>
</comment>
<gene>
    <name evidence="12" type="primary">LOC116957912</name>
</gene>
<evidence type="ECO:0000256" key="1">
    <source>
        <dbReference type="ARBA" id="ARBA00004123"/>
    </source>
</evidence>
<dbReference type="PANTHER" id="PTHR14003">
    <property type="entry name" value="TRANSCRIPTIONAL REPRESSOR PROTEIN YY"/>
    <property type="match status" value="1"/>
</dbReference>
<feature type="region of interest" description="Disordered" evidence="9">
    <location>
        <begin position="1"/>
        <end position="68"/>
    </location>
</feature>
<dbReference type="FunFam" id="3.30.160.60:FF:002343">
    <property type="entry name" value="Zinc finger protein 33A"/>
    <property type="match status" value="2"/>
</dbReference>
<feature type="domain" description="C2H2-type" evidence="10">
    <location>
        <begin position="542"/>
        <end position="569"/>
    </location>
</feature>
<evidence type="ECO:0000256" key="6">
    <source>
        <dbReference type="ARBA" id="ARBA00023125"/>
    </source>
</evidence>
<feature type="domain" description="C2H2-type" evidence="10">
    <location>
        <begin position="570"/>
        <end position="597"/>
    </location>
</feature>
<accession>A0AAJ7XJ51</accession>
<keyword evidence="5" id="KW-0862">Zinc</keyword>
<keyword evidence="4 8" id="KW-0863">Zinc-finger</keyword>
<feature type="domain" description="C2H2-type" evidence="10">
    <location>
        <begin position="309"/>
        <end position="336"/>
    </location>
</feature>
<feature type="domain" description="C2H2-type" evidence="10">
    <location>
        <begin position="225"/>
        <end position="252"/>
    </location>
</feature>
<dbReference type="FunFam" id="3.30.160.60:FF:000416">
    <property type="entry name" value="zinc finger protein 879 isoform X1"/>
    <property type="match status" value="2"/>
</dbReference>
<evidence type="ECO:0000259" key="10">
    <source>
        <dbReference type="PROSITE" id="PS50157"/>
    </source>
</evidence>
<evidence type="ECO:0000256" key="2">
    <source>
        <dbReference type="ARBA" id="ARBA00022723"/>
    </source>
</evidence>
<dbReference type="Pfam" id="PF00096">
    <property type="entry name" value="zf-C2H2"/>
    <property type="match status" value="10"/>
</dbReference>
<dbReference type="InterPro" id="IPR036236">
    <property type="entry name" value="Znf_C2H2_sf"/>
</dbReference>
<dbReference type="GO" id="GO:0000978">
    <property type="term" value="F:RNA polymerase II cis-regulatory region sequence-specific DNA binding"/>
    <property type="evidence" value="ECO:0007669"/>
    <property type="project" value="TreeGrafter"/>
</dbReference>
<feature type="domain" description="C2H2-type" evidence="10">
    <location>
        <begin position="281"/>
        <end position="308"/>
    </location>
</feature>
<dbReference type="Gene3D" id="3.30.160.60">
    <property type="entry name" value="Classic Zinc Finger"/>
    <property type="match status" value="12"/>
</dbReference>
<dbReference type="GO" id="GO:0000981">
    <property type="term" value="F:DNA-binding transcription factor activity, RNA polymerase II-specific"/>
    <property type="evidence" value="ECO:0007669"/>
    <property type="project" value="TreeGrafter"/>
</dbReference>
<dbReference type="PANTHER" id="PTHR14003:SF23">
    <property type="entry name" value="ZINC FINGER PROTEIN 143"/>
    <property type="match status" value="1"/>
</dbReference>
<dbReference type="FunFam" id="3.30.160.60:FF:000912">
    <property type="entry name" value="Zinc finger protein 660"/>
    <property type="match status" value="1"/>
</dbReference>
<feature type="domain" description="C2H2-type" evidence="10">
    <location>
        <begin position="253"/>
        <end position="280"/>
    </location>
</feature>
<name>A0AAJ7XJ51_PETMA</name>
<reference evidence="12" key="1">
    <citation type="submission" date="2025-08" db="UniProtKB">
        <authorList>
            <consortium name="RefSeq"/>
        </authorList>
    </citation>
    <scope>IDENTIFICATION</scope>
    <source>
        <tissue evidence="12">Sperm</tissue>
    </source>
</reference>
<dbReference type="FunFam" id="3.30.160.60:FF:000446">
    <property type="entry name" value="Zinc finger protein"/>
    <property type="match status" value="2"/>
</dbReference>
<dbReference type="GO" id="GO:0008270">
    <property type="term" value="F:zinc ion binding"/>
    <property type="evidence" value="ECO:0007669"/>
    <property type="project" value="UniProtKB-KW"/>
</dbReference>
<dbReference type="PROSITE" id="PS50157">
    <property type="entry name" value="ZINC_FINGER_C2H2_2"/>
    <property type="match status" value="12"/>
</dbReference>
<keyword evidence="2" id="KW-0479">Metal-binding</keyword>
<dbReference type="SMART" id="SM00355">
    <property type="entry name" value="ZnF_C2H2"/>
    <property type="match status" value="12"/>
</dbReference>
<feature type="domain" description="C2H2-type" evidence="10">
    <location>
        <begin position="337"/>
        <end position="364"/>
    </location>
</feature>
<proteinExistence type="predicted"/>
<evidence type="ECO:0000256" key="3">
    <source>
        <dbReference type="ARBA" id="ARBA00022737"/>
    </source>
</evidence>
<dbReference type="GO" id="GO:0005667">
    <property type="term" value="C:transcription regulator complex"/>
    <property type="evidence" value="ECO:0007669"/>
    <property type="project" value="TreeGrafter"/>
</dbReference>
<feature type="domain" description="C2H2-type" evidence="10">
    <location>
        <begin position="626"/>
        <end position="653"/>
    </location>
</feature>
<dbReference type="SUPFAM" id="SSF57667">
    <property type="entry name" value="beta-beta-alpha zinc fingers"/>
    <property type="match status" value="6"/>
</dbReference>
<feature type="compositionally biased region" description="Pro residues" evidence="9">
    <location>
        <begin position="7"/>
        <end position="16"/>
    </location>
</feature>
<dbReference type="FunFam" id="3.30.160.60:FF:000624">
    <property type="entry name" value="zinc finger protein 697"/>
    <property type="match status" value="2"/>
</dbReference>
<evidence type="ECO:0000256" key="9">
    <source>
        <dbReference type="SAM" id="MobiDB-lite"/>
    </source>
</evidence>
<feature type="domain" description="C2H2-type" evidence="10">
    <location>
        <begin position="682"/>
        <end position="709"/>
    </location>
</feature>
<evidence type="ECO:0000256" key="8">
    <source>
        <dbReference type="PROSITE-ProRule" id="PRU00042"/>
    </source>
</evidence>
<organism evidence="11 12">
    <name type="scientific">Petromyzon marinus</name>
    <name type="common">Sea lamprey</name>
    <dbReference type="NCBI Taxonomy" id="7757"/>
    <lineage>
        <taxon>Eukaryota</taxon>
        <taxon>Metazoa</taxon>
        <taxon>Chordata</taxon>
        <taxon>Craniata</taxon>
        <taxon>Vertebrata</taxon>
        <taxon>Cyclostomata</taxon>
        <taxon>Hyperoartia</taxon>
        <taxon>Petromyzontiformes</taxon>
        <taxon>Petromyzontidae</taxon>
        <taxon>Petromyzon</taxon>
    </lineage>
</organism>
<evidence type="ECO:0000256" key="4">
    <source>
        <dbReference type="ARBA" id="ARBA00022771"/>
    </source>
</evidence>
<dbReference type="Proteomes" id="UP001318040">
    <property type="component" value="Chromosome 66"/>
</dbReference>
<evidence type="ECO:0000256" key="5">
    <source>
        <dbReference type="ARBA" id="ARBA00022833"/>
    </source>
</evidence>
<evidence type="ECO:0000313" key="12">
    <source>
        <dbReference type="RefSeq" id="XP_032836255.1"/>
    </source>
</evidence>
<dbReference type="PROSITE" id="PS00028">
    <property type="entry name" value="ZINC_FINGER_C2H2_1"/>
    <property type="match status" value="12"/>
</dbReference>
<keyword evidence="7" id="KW-0539">Nucleus</keyword>
<sequence length="710" mass="78999">MASLVKSPPPPPPPPLIKQEAADDDEEEESPEPGMSPDLAVKREDAAADGDDDTAAGAVVKQEEGEGRLGREIVRTLVKSEVVEEEDVPDLKIVKVEGACERPEEMEDSHGCLGTQDQNFIEVELSGDDVGEDEGREMEPLCEACRRDLGRWFVSGQAKPTGRSPRCCLRCGKTLTGVTSRNNNNDVPRMRTLAPKEPCVVRSETAKASRPARRPVVRGERQRRHVCGECGKGFPYRCLLRTHSGIHTGEWPYACGECGKGFPQRSHLETHARIHTGERPHACAECGKGFRQRSDLNIHLVTHTGERPHACGVCGKAFSLRYNLERHARIHTGERPHVCTQCGKGFSQSDTLKRHARIHTGEKPHVCTRCGKGFSQSDTLKRHARTHAGEQKPNVNTREVGHEKATICHPMHSHSRKDTCRTQCGRTLQHSYAFHLEYTYACVCVRAADEGREMEPLCEACRRDLGRWSVSGQAKPTGRSPRCCLRCGKTLTGVTSRNNNDNDVPRMRTLAPKEPCVVRSETAKASRPARRPVVRGERQRRHVCGECGKGFPYRCLLRTHSGIHTGEWPYACGECGKGFPQRSHLETHARIHTGERPHACAECGKGFRQRSDLKIHLVTHTGERPHACGVCGKAFSQRSNLRIHAATHTGERPHVCAECGKAFSQRYNLERHARIHTGERPHVCTRCGKGFSQIDTLKRHARTHAGEQKP</sequence>
<keyword evidence="3" id="KW-0677">Repeat</keyword>
<feature type="domain" description="C2H2-type" evidence="10">
    <location>
        <begin position="365"/>
        <end position="392"/>
    </location>
</feature>
<feature type="compositionally biased region" description="Acidic residues" evidence="9">
    <location>
        <begin position="22"/>
        <end position="31"/>
    </location>
</feature>
<feature type="domain" description="C2H2-type" evidence="10">
    <location>
        <begin position="598"/>
        <end position="625"/>
    </location>
</feature>
<evidence type="ECO:0000256" key="7">
    <source>
        <dbReference type="ARBA" id="ARBA00023242"/>
    </source>
</evidence>
<dbReference type="KEGG" id="pmrn:116957912"/>
<dbReference type="GO" id="GO:0045595">
    <property type="term" value="P:regulation of cell differentiation"/>
    <property type="evidence" value="ECO:0007669"/>
    <property type="project" value="UniProtKB-ARBA"/>
</dbReference>
<feature type="domain" description="C2H2-type" evidence="10">
    <location>
        <begin position="654"/>
        <end position="681"/>
    </location>
</feature>
<dbReference type="RefSeq" id="XP_032836255.1">
    <property type="nucleotide sequence ID" value="XM_032980364.1"/>
</dbReference>
<keyword evidence="11" id="KW-1185">Reference proteome</keyword>
<protein>
    <submittedName>
        <fullName evidence="12">Zinc finger protein 2-like</fullName>
    </submittedName>
</protein>
<keyword evidence="6" id="KW-0238">DNA-binding</keyword>
<dbReference type="AlphaFoldDB" id="A0AAJ7XJ51"/>
<dbReference type="GO" id="GO:0031519">
    <property type="term" value="C:PcG protein complex"/>
    <property type="evidence" value="ECO:0007669"/>
    <property type="project" value="TreeGrafter"/>
</dbReference>